<evidence type="ECO:0000256" key="8">
    <source>
        <dbReference type="ARBA" id="ARBA00023047"/>
    </source>
</evidence>
<accession>A0A3L9YB45</accession>
<dbReference type="PANTHER" id="PTHR33619">
    <property type="entry name" value="POLYSACCHARIDE EXPORT PROTEIN GFCE-RELATED"/>
    <property type="match status" value="1"/>
</dbReference>
<evidence type="ECO:0000256" key="7">
    <source>
        <dbReference type="ARBA" id="ARBA00022729"/>
    </source>
</evidence>
<dbReference type="EMBL" id="REFC01000014">
    <property type="protein sequence ID" value="RMA57956.1"/>
    <property type="molecule type" value="Genomic_DNA"/>
</dbReference>
<keyword evidence="14" id="KW-0449">Lipoprotein</keyword>
<dbReference type="RefSeq" id="WP_121908298.1">
    <property type="nucleotide sequence ID" value="NZ_REFC01000014.1"/>
</dbReference>
<reference evidence="18 19" key="1">
    <citation type="submission" date="2018-10" db="EMBL/GenBank/DDBJ databases">
        <title>Genomic Encyclopedia of Archaeal and Bacterial Type Strains, Phase II (KMG-II): from individual species to whole genera.</title>
        <authorList>
            <person name="Goeker M."/>
        </authorList>
    </citation>
    <scope>NUCLEOTIDE SEQUENCE [LARGE SCALE GENOMIC DNA]</scope>
    <source>
        <strain evidence="18 19">DSM 23424</strain>
    </source>
</reference>
<dbReference type="GO" id="GO:0015288">
    <property type="term" value="F:porin activity"/>
    <property type="evidence" value="ECO:0007669"/>
    <property type="project" value="UniProtKB-KW"/>
</dbReference>
<evidence type="ECO:0000256" key="11">
    <source>
        <dbReference type="ARBA" id="ARBA00023136"/>
    </source>
</evidence>
<evidence type="ECO:0000256" key="10">
    <source>
        <dbReference type="ARBA" id="ARBA00023114"/>
    </source>
</evidence>
<keyword evidence="6 15" id="KW-0812">Transmembrane</keyword>
<evidence type="ECO:0000256" key="6">
    <source>
        <dbReference type="ARBA" id="ARBA00022692"/>
    </source>
</evidence>
<dbReference type="GO" id="GO:0009279">
    <property type="term" value="C:cell outer membrane"/>
    <property type="evidence" value="ECO:0007669"/>
    <property type="project" value="UniProtKB-SubCell"/>
</dbReference>
<evidence type="ECO:0000259" key="17">
    <source>
        <dbReference type="Pfam" id="PF22461"/>
    </source>
</evidence>
<dbReference type="OrthoDB" id="1445882at2"/>
<keyword evidence="13" id="KW-0998">Cell outer membrane</keyword>
<evidence type="ECO:0000256" key="15">
    <source>
        <dbReference type="SAM" id="Phobius"/>
    </source>
</evidence>
<evidence type="ECO:0000313" key="19">
    <source>
        <dbReference type="Proteomes" id="UP000271339"/>
    </source>
</evidence>
<keyword evidence="8" id="KW-0625">Polysaccharide transport</keyword>
<evidence type="ECO:0000256" key="4">
    <source>
        <dbReference type="ARBA" id="ARBA00022452"/>
    </source>
</evidence>
<dbReference type="AlphaFoldDB" id="A0A3L9YB45"/>
<evidence type="ECO:0000256" key="9">
    <source>
        <dbReference type="ARBA" id="ARBA00023065"/>
    </source>
</evidence>
<evidence type="ECO:0000256" key="13">
    <source>
        <dbReference type="ARBA" id="ARBA00023237"/>
    </source>
</evidence>
<dbReference type="InterPro" id="IPR049712">
    <property type="entry name" value="Poly_export"/>
</dbReference>
<keyword evidence="12" id="KW-0564">Palmitate</keyword>
<comment type="subcellular location">
    <subcellularLocation>
        <location evidence="1">Cell outer membrane</location>
        <topology evidence="1">Multi-pass membrane protein</topology>
    </subcellularLocation>
</comment>
<evidence type="ECO:0000256" key="3">
    <source>
        <dbReference type="ARBA" id="ARBA00022448"/>
    </source>
</evidence>
<feature type="domain" description="SLBB" evidence="17">
    <location>
        <begin position="148"/>
        <end position="226"/>
    </location>
</feature>
<dbReference type="GO" id="GO:0006811">
    <property type="term" value="P:monoatomic ion transport"/>
    <property type="evidence" value="ECO:0007669"/>
    <property type="project" value="UniProtKB-KW"/>
</dbReference>
<keyword evidence="10" id="KW-0626">Porin</keyword>
<keyword evidence="19" id="KW-1185">Reference proteome</keyword>
<keyword evidence="9" id="KW-0406">Ion transport</keyword>
<dbReference type="Pfam" id="PF02563">
    <property type="entry name" value="Poly_export"/>
    <property type="match status" value="1"/>
</dbReference>
<name>A0A3L9YB45_9FLAO</name>
<feature type="transmembrane region" description="Helical" evidence="15">
    <location>
        <begin position="241"/>
        <end position="262"/>
    </location>
</feature>
<proteinExistence type="inferred from homology"/>
<dbReference type="GO" id="GO:0046930">
    <property type="term" value="C:pore complex"/>
    <property type="evidence" value="ECO:0007669"/>
    <property type="project" value="UniProtKB-KW"/>
</dbReference>
<dbReference type="InterPro" id="IPR003715">
    <property type="entry name" value="Poly_export_N"/>
</dbReference>
<evidence type="ECO:0000256" key="5">
    <source>
        <dbReference type="ARBA" id="ARBA00022597"/>
    </source>
</evidence>
<keyword evidence="3" id="KW-0813">Transport</keyword>
<evidence type="ECO:0000256" key="12">
    <source>
        <dbReference type="ARBA" id="ARBA00023139"/>
    </source>
</evidence>
<keyword evidence="4" id="KW-1134">Transmembrane beta strand</keyword>
<comment type="caution">
    <text evidence="18">The sequence shown here is derived from an EMBL/GenBank/DDBJ whole genome shotgun (WGS) entry which is preliminary data.</text>
</comment>
<keyword evidence="5" id="KW-0762">Sugar transport</keyword>
<dbReference type="Gene3D" id="3.30.1950.10">
    <property type="entry name" value="wza like domain"/>
    <property type="match status" value="1"/>
</dbReference>
<keyword evidence="7" id="KW-0732">Signal</keyword>
<sequence>MKSTYLLLLLLVMVCFSSCISTKQLTYLQEQENGLDTLVSIRKIKEPYRLQVNDLLSIRVKALDQETVGIFNPVSDANLNATGEEKLYYDGFVIDPHGKIRIPSLGDLQVLGLTVEEVRKEIERKLLEDFFKEEANIFVTVKLAGIRYTINGEIGSPGSNIIYRDQISIMEAIANSGDITVTGDRKNVVIIRQYPLGQKVHHIDLTSINAMNSPYYYVQPNDLILVNPLPQKSIGTGTTGLQSFTTILSIVTALTTTVLLFISLK</sequence>
<organism evidence="18 19">
    <name type="scientific">Ulvibacter antarcticus</name>
    <dbReference type="NCBI Taxonomy" id="442714"/>
    <lineage>
        <taxon>Bacteria</taxon>
        <taxon>Pseudomonadati</taxon>
        <taxon>Bacteroidota</taxon>
        <taxon>Flavobacteriia</taxon>
        <taxon>Flavobacteriales</taxon>
        <taxon>Flavobacteriaceae</taxon>
        <taxon>Ulvibacter</taxon>
    </lineage>
</organism>
<gene>
    <name evidence="18" type="ORF">BXY75_2763</name>
</gene>
<dbReference type="Gene3D" id="3.10.560.10">
    <property type="entry name" value="Outer membrane lipoprotein wza domain like"/>
    <property type="match status" value="2"/>
</dbReference>
<evidence type="ECO:0000259" key="16">
    <source>
        <dbReference type="Pfam" id="PF02563"/>
    </source>
</evidence>
<evidence type="ECO:0000313" key="18">
    <source>
        <dbReference type="EMBL" id="RMA57956.1"/>
    </source>
</evidence>
<dbReference type="Pfam" id="PF22461">
    <property type="entry name" value="SLBB_2"/>
    <property type="match status" value="1"/>
</dbReference>
<evidence type="ECO:0000256" key="1">
    <source>
        <dbReference type="ARBA" id="ARBA00004571"/>
    </source>
</evidence>
<dbReference type="Proteomes" id="UP000271339">
    <property type="component" value="Unassembled WGS sequence"/>
</dbReference>
<keyword evidence="15" id="KW-1133">Transmembrane helix</keyword>
<protein>
    <submittedName>
        <fullName evidence="18">Protein involved in gliding motility EpsA</fullName>
    </submittedName>
</protein>
<feature type="domain" description="Polysaccharide export protein N-terminal" evidence="16">
    <location>
        <begin position="45"/>
        <end position="141"/>
    </location>
</feature>
<dbReference type="GO" id="GO:0015159">
    <property type="term" value="F:polysaccharide transmembrane transporter activity"/>
    <property type="evidence" value="ECO:0007669"/>
    <property type="project" value="InterPro"/>
</dbReference>
<dbReference type="PANTHER" id="PTHR33619:SF3">
    <property type="entry name" value="POLYSACCHARIDE EXPORT PROTEIN GFCE-RELATED"/>
    <property type="match status" value="1"/>
</dbReference>
<comment type="similarity">
    <text evidence="2">Belongs to the BexD/CtrA/VexA family.</text>
</comment>
<evidence type="ECO:0000256" key="2">
    <source>
        <dbReference type="ARBA" id="ARBA00009450"/>
    </source>
</evidence>
<keyword evidence="11 15" id="KW-0472">Membrane</keyword>
<evidence type="ECO:0000256" key="14">
    <source>
        <dbReference type="ARBA" id="ARBA00023288"/>
    </source>
</evidence>
<dbReference type="InterPro" id="IPR054765">
    <property type="entry name" value="SLBB_dom"/>
</dbReference>